<accession>A0A327YXV5</accession>
<gene>
    <name evidence="1" type="ORF">B0I29_12975</name>
</gene>
<name>A0A327YXV5_9ACTN</name>
<sequence length="239" mass="26687">MTGLLDEAVRAHGGLDRWNDLTTVTADLSITGAIWQVKSKPDFFTSVRLRAATHREEVTLEPVGGPGRRTVFRGDTLTLLTEAGDIIETRPDPETSYAGQTLSTPWDDLHAAFFATTALWTYFTTPFLYTNPGFTTEEVAPRYENGEQWRGLRVTFPGHIHSHTREQTSWFGPDGLLRRHDYTVDLLGGATGANYATEFRDVGGIMVPTRRRIYAYDDRHDAVPEPLLVAVDVLDVSFA</sequence>
<reference evidence="1 2" key="1">
    <citation type="submission" date="2018-06" db="EMBL/GenBank/DDBJ databases">
        <title>Genomic Encyclopedia of Type Strains, Phase III (KMG-III): the genomes of soil and plant-associated and newly described type strains.</title>
        <authorList>
            <person name="Whitman W."/>
        </authorList>
    </citation>
    <scope>NUCLEOTIDE SEQUENCE [LARGE SCALE GENOMIC DNA]</scope>
    <source>
        <strain evidence="1 2">CGMCC 4.7090</strain>
    </source>
</reference>
<protein>
    <submittedName>
        <fullName evidence="1">Uncharacterized protein</fullName>
    </submittedName>
</protein>
<dbReference type="OrthoDB" id="8746011at2"/>
<evidence type="ECO:0000313" key="2">
    <source>
        <dbReference type="Proteomes" id="UP000249341"/>
    </source>
</evidence>
<dbReference type="RefSeq" id="WP_111654877.1">
    <property type="nucleotide sequence ID" value="NZ_JACHWI010000002.1"/>
</dbReference>
<organism evidence="1 2">
    <name type="scientific">Actinoplanes lutulentus</name>
    <dbReference type="NCBI Taxonomy" id="1287878"/>
    <lineage>
        <taxon>Bacteria</taxon>
        <taxon>Bacillati</taxon>
        <taxon>Actinomycetota</taxon>
        <taxon>Actinomycetes</taxon>
        <taxon>Micromonosporales</taxon>
        <taxon>Micromonosporaceae</taxon>
        <taxon>Actinoplanes</taxon>
    </lineage>
</organism>
<evidence type="ECO:0000313" key="1">
    <source>
        <dbReference type="EMBL" id="RAK26039.1"/>
    </source>
</evidence>
<dbReference type="AlphaFoldDB" id="A0A327YXV5"/>
<keyword evidence="2" id="KW-1185">Reference proteome</keyword>
<dbReference type="EMBL" id="QLMJ01000029">
    <property type="protein sequence ID" value="RAK26039.1"/>
    <property type="molecule type" value="Genomic_DNA"/>
</dbReference>
<dbReference type="Proteomes" id="UP000249341">
    <property type="component" value="Unassembled WGS sequence"/>
</dbReference>
<comment type="caution">
    <text evidence="1">The sequence shown here is derived from an EMBL/GenBank/DDBJ whole genome shotgun (WGS) entry which is preliminary data.</text>
</comment>
<proteinExistence type="predicted"/>